<feature type="compositionally biased region" description="Basic residues" evidence="1">
    <location>
        <begin position="125"/>
        <end position="143"/>
    </location>
</feature>
<proteinExistence type="predicted"/>
<dbReference type="EMBL" id="BPQB01000075">
    <property type="protein sequence ID" value="GJE97654.1"/>
    <property type="molecule type" value="Genomic_DNA"/>
</dbReference>
<protein>
    <submittedName>
        <fullName evidence="2">Uncharacterized protein</fullName>
    </submittedName>
</protein>
<gene>
    <name evidence="2" type="ORF">PsYK624_138750</name>
</gene>
<evidence type="ECO:0000256" key="1">
    <source>
        <dbReference type="SAM" id="MobiDB-lite"/>
    </source>
</evidence>
<organism evidence="2 3">
    <name type="scientific">Phanerochaete sordida</name>
    <dbReference type="NCBI Taxonomy" id="48140"/>
    <lineage>
        <taxon>Eukaryota</taxon>
        <taxon>Fungi</taxon>
        <taxon>Dikarya</taxon>
        <taxon>Basidiomycota</taxon>
        <taxon>Agaricomycotina</taxon>
        <taxon>Agaricomycetes</taxon>
        <taxon>Polyporales</taxon>
        <taxon>Phanerochaetaceae</taxon>
        <taxon>Phanerochaete</taxon>
    </lineage>
</organism>
<feature type="region of interest" description="Disordered" evidence="1">
    <location>
        <begin position="112"/>
        <end position="156"/>
    </location>
</feature>
<dbReference type="AlphaFoldDB" id="A0A9P3GQL0"/>
<keyword evidence="3" id="KW-1185">Reference proteome</keyword>
<evidence type="ECO:0000313" key="3">
    <source>
        <dbReference type="Proteomes" id="UP000703269"/>
    </source>
</evidence>
<name>A0A9P3GQL0_9APHY</name>
<dbReference type="Proteomes" id="UP000703269">
    <property type="component" value="Unassembled WGS sequence"/>
</dbReference>
<sequence length="161" mass="16360">MSAPWVTQPQTDYYSAAPCFPNSSTSAPQGAGSGTYGYDAYDAYGAYGAYRQPPHAAAPNTLGVPPMWDDTSSAGEHSSAGYSASAYGASYGWGHEDKTRGQGMNVSATHSGYTRPYGPPGGGHHGGHHGGRPGGHHGGRPTGHHGANQGQHGGGCGCIVM</sequence>
<feature type="region of interest" description="Disordered" evidence="1">
    <location>
        <begin position="61"/>
        <end position="80"/>
    </location>
</feature>
<comment type="caution">
    <text evidence="2">The sequence shown here is derived from an EMBL/GenBank/DDBJ whole genome shotgun (WGS) entry which is preliminary data.</text>
</comment>
<accession>A0A9P3GQL0</accession>
<evidence type="ECO:0000313" key="2">
    <source>
        <dbReference type="EMBL" id="GJE97654.1"/>
    </source>
</evidence>
<reference evidence="2 3" key="1">
    <citation type="submission" date="2021-08" db="EMBL/GenBank/DDBJ databases">
        <title>Draft Genome Sequence of Phanerochaete sordida strain YK-624.</title>
        <authorList>
            <person name="Mori T."/>
            <person name="Dohra H."/>
            <person name="Suzuki T."/>
            <person name="Kawagishi H."/>
            <person name="Hirai H."/>
        </authorList>
    </citation>
    <scope>NUCLEOTIDE SEQUENCE [LARGE SCALE GENOMIC DNA]</scope>
    <source>
        <strain evidence="2 3">YK-624</strain>
    </source>
</reference>